<accession>A0A5J5IZ95</accession>
<keyword evidence="4" id="KW-0408">Iron</keyword>
<keyword evidence="2" id="KW-0479">Metal-binding</keyword>
<comment type="caution">
    <text evidence="7">The sequence shown here is derived from an EMBL/GenBank/DDBJ whole genome shotgun (WGS) entry which is preliminary data.</text>
</comment>
<dbReference type="Gene3D" id="3.90.380.10">
    <property type="entry name" value="Naphthalene 1,2-dioxygenase Alpha Subunit, Chain A, domain 1"/>
    <property type="match status" value="1"/>
</dbReference>
<dbReference type="GO" id="GO:0046872">
    <property type="term" value="F:metal ion binding"/>
    <property type="evidence" value="ECO:0007669"/>
    <property type="project" value="UniProtKB-KW"/>
</dbReference>
<sequence length="385" mass="43564">MTGVVPPEPTIQTLSPFETGPDTPAGRWLRAFWQPVFRSEDLPAGVAKPITIMSEDFTLYRGEEGTAVVTQALCPHRLTKLSIGTVEGDSLRCKFHGWKYGPDGQCTEAPLQGENLIRRIRLTTYPVTEIYGLIFVYFGDGDAPPFPDIEKFSREHGHDMMSAPLVFNRVYRRYCNYYINTENTIDHAHVPYTHAISANPTLTKVGFSPDLAVVRDITVERLPYGVRVVDTDDGQHANSAVLLPNVMHLQVGQRIGWLENLSWRVPIDDESHRTFSIEAIHTDEEGAKVWRERQAQLQHEVAKYPLTEDIAEMIIRGEKTLMDFVDHPRLANIEDALTQQAMRFITDADRQNLAQSDKGVLQLRRMFMSRLADFIAGDPSATVSW</sequence>
<keyword evidence="5" id="KW-0411">Iron-sulfur</keyword>
<dbReference type="InterPro" id="IPR017941">
    <property type="entry name" value="Rieske_2Fe-2S"/>
</dbReference>
<feature type="domain" description="Rieske" evidence="6">
    <location>
        <begin position="33"/>
        <end position="136"/>
    </location>
</feature>
<dbReference type="Gene3D" id="2.102.10.10">
    <property type="entry name" value="Rieske [2Fe-2S] iron-sulphur domain"/>
    <property type="match status" value="1"/>
</dbReference>
<dbReference type="PANTHER" id="PTHR21266">
    <property type="entry name" value="IRON-SULFUR DOMAIN CONTAINING PROTEIN"/>
    <property type="match status" value="1"/>
</dbReference>
<evidence type="ECO:0000256" key="4">
    <source>
        <dbReference type="ARBA" id="ARBA00023004"/>
    </source>
</evidence>
<gene>
    <name evidence="7" type="ORF">F6B43_09695</name>
</gene>
<dbReference type="GO" id="GO:0051537">
    <property type="term" value="F:2 iron, 2 sulfur cluster binding"/>
    <property type="evidence" value="ECO:0007669"/>
    <property type="project" value="UniProtKB-KW"/>
</dbReference>
<keyword evidence="8" id="KW-1185">Reference proteome</keyword>
<dbReference type="SUPFAM" id="SSF50022">
    <property type="entry name" value="ISP domain"/>
    <property type="match status" value="1"/>
</dbReference>
<evidence type="ECO:0000256" key="5">
    <source>
        <dbReference type="ARBA" id="ARBA00023014"/>
    </source>
</evidence>
<evidence type="ECO:0000313" key="7">
    <source>
        <dbReference type="EMBL" id="KAA9107712.1"/>
    </source>
</evidence>
<dbReference type="EMBL" id="VYSA01000002">
    <property type="protein sequence ID" value="KAA9107712.1"/>
    <property type="molecule type" value="Genomic_DNA"/>
</dbReference>
<dbReference type="GO" id="GO:0004497">
    <property type="term" value="F:monooxygenase activity"/>
    <property type="evidence" value="ECO:0007669"/>
    <property type="project" value="UniProtKB-ARBA"/>
</dbReference>
<dbReference type="Pfam" id="PF00355">
    <property type="entry name" value="Rieske"/>
    <property type="match status" value="1"/>
</dbReference>
<reference evidence="8" key="1">
    <citation type="submission" date="2019-09" db="EMBL/GenBank/DDBJ databases">
        <title>Mumia zhuanghuii sp. nov. isolated from the intestinal contents of plateau pika (Ochotona curzoniae) in the Qinghai-Tibet plateau of China.</title>
        <authorList>
            <person name="Tian Z."/>
        </authorList>
    </citation>
    <scope>NUCLEOTIDE SEQUENCE [LARGE SCALE GENOMIC DNA]</scope>
    <source>
        <strain evidence="8">JCM 30598</strain>
    </source>
</reference>
<dbReference type="Proteomes" id="UP000325827">
    <property type="component" value="Unassembled WGS sequence"/>
</dbReference>
<evidence type="ECO:0000256" key="3">
    <source>
        <dbReference type="ARBA" id="ARBA00023002"/>
    </source>
</evidence>
<dbReference type="AlphaFoldDB" id="A0A5J5IZ95"/>
<dbReference type="PROSITE" id="PS51296">
    <property type="entry name" value="RIESKE"/>
    <property type="match status" value="1"/>
</dbReference>
<dbReference type="PANTHER" id="PTHR21266:SF59">
    <property type="entry name" value="BLR4922 PROTEIN"/>
    <property type="match status" value="1"/>
</dbReference>
<dbReference type="RefSeq" id="WP_150448747.1">
    <property type="nucleotide sequence ID" value="NZ_VYSA01000002.1"/>
</dbReference>
<proteinExistence type="predicted"/>
<dbReference type="SUPFAM" id="SSF55961">
    <property type="entry name" value="Bet v1-like"/>
    <property type="match status" value="1"/>
</dbReference>
<dbReference type="GO" id="GO:0016705">
    <property type="term" value="F:oxidoreductase activity, acting on paired donors, with incorporation or reduction of molecular oxygen"/>
    <property type="evidence" value="ECO:0007669"/>
    <property type="project" value="UniProtKB-ARBA"/>
</dbReference>
<evidence type="ECO:0000256" key="1">
    <source>
        <dbReference type="ARBA" id="ARBA00022714"/>
    </source>
</evidence>
<evidence type="ECO:0000313" key="8">
    <source>
        <dbReference type="Proteomes" id="UP000325827"/>
    </source>
</evidence>
<evidence type="ECO:0000256" key="2">
    <source>
        <dbReference type="ARBA" id="ARBA00022723"/>
    </source>
</evidence>
<protein>
    <submittedName>
        <fullName evidence="7">Rieske 2Fe-2S domain-containing protein</fullName>
    </submittedName>
</protein>
<name>A0A5J5IZ95_9MICO</name>
<dbReference type="OrthoDB" id="5243643at2"/>
<keyword evidence="1" id="KW-0001">2Fe-2S</keyword>
<evidence type="ECO:0000259" key="6">
    <source>
        <dbReference type="PROSITE" id="PS51296"/>
    </source>
</evidence>
<dbReference type="InterPro" id="IPR036922">
    <property type="entry name" value="Rieske_2Fe-2S_sf"/>
</dbReference>
<organism evidence="7 8">
    <name type="scientific">Microbacterium rhizomatis</name>
    <dbReference type="NCBI Taxonomy" id="1631477"/>
    <lineage>
        <taxon>Bacteria</taxon>
        <taxon>Bacillati</taxon>
        <taxon>Actinomycetota</taxon>
        <taxon>Actinomycetes</taxon>
        <taxon>Micrococcales</taxon>
        <taxon>Microbacteriaceae</taxon>
        <taxon>Microbacterium</taxon>
    </lineage>
</organism>
<keyword evidence="3" id="KW-0560">Oxidoreductase</keyword>
<dbReference type="InterPro" id="IPR050584">
    <property type="entry name" value="Cholesterol_7-desaturase"/>
</dbReference>